<dbReference type="EMBL" id="JAERUA010000015">
    <property type="protein sequence ID" value="KAI1890048.1"/>
    <property type="molecule type" value="Genomic_DNA"/>
</dbReference>
<sequence>MALVRSVLLTVGMVTAYFGMAVSDMGPVVSIQNGSLQGEIVRAKGTEQEVQRFLGIPFARPPVGDLRLAAPQPALPWEGVLNATRQPNMCLQDPDVLEATSIALSINYSLPGLSEDCLYLNVYAPSNLTVEQKAPVMVWIHGGGLVMGGAAQYDGTSLAAYQGVVVVIIQYRLGVLGYFSTGDEYAAGNWGFLDQIAALQWVQENIKHFGGDPNSVTIFGESAGGISTSILTLSPLSSGLFHKVIFQSGVALVGKYSKNDALSSAKMIANVTGCDHSTTKQMVQCIKEKTSEDIINATKRMLIFLGATVDGVFLKKPGEDVLKSKDFLKVPVLLGITNDEFGWILPNAFLQGTQWEKGMDKETVISKMHLFFPDLAMSEKDRIAQGYLKDAKTPEAVRDGFTDMMGDLFMVIPTIKVAGYHRDAGAPVYLYEFQYASGAYMNRPSFVKADHADDVGFVFGACFWDSLIKITGPISKVDEKLCRTMMAYWANFARTGSPNGEGLVHWPVYGENEEYLKLDVEQTVGQKLKQDRVNLVIGNRS</sequence>
<dbReference type="SUPFAM" id="SSF53474">
    <property type="entry name" value="alpha/beta-Hydrolases"/>
    <property type="match status" value="1"/>
</dbReference>
<evidence type="ECO:0000256" key="3">
    <source>
        <dbReference type="ARBA" id="ARBA00023157"/>
    </source>
</evidence>
<comment type="similarity">
    <text evidence="1 4">Belongs to the type-B carboxylesterase/lipase family.</text>
</comment>
<dbReference type="PROSITE" id="PS00122">
    <property type="entry name" value="CARBOXYLESTERASE_B_1"/>
    <property type="match status" value="1"/>
</dbReference>
<evidence type="ECO:0000313" key="7">
    <source>
        <dbReference type="Proteomes" id="UP000829720"/>
    </source>
</evidence>
<dbReference type="Proteomes" id="UP000829720">
    <property type="component" value="Unassembled WGS sequence"/>
</dbReference>
<dbReference type="InterPro" id="IPR002018">
    <property type="entry name" value="CarbesteraseB"/>
</dbReference>
<reference evidence="6" key="1">
    <citation type="submission" date="2021-01" db="EMBL/GenBank/DDBJ databases">
        <authorList>
            <person name="Zahm M."/>
            <person name="Roques C."/>
            <person name="Cabau C."/>
            <person name="Klopp C."/>
            <person name="Donnadieu C."/>
            <person name="Jouanno E."/>
            <person name="Lampietro C."/>
            <person name="Louis A."/>
            <person name="Herpin A."/>
            <person name="Echchiki A."/>
            <person name="Berthelot C."/>
            <person name="Parey E."/>
            <person name="Roest-Crollius H."/>
            <person name="Braasch I."/>
            <person name="Postlethwait J."/>
            <person name="Bobe J."/>
            <person name="Montfort J."/>
            <person name="Bouchez O."/>
            <person name="Begum T."/>
            <person name="Mejri S."/>
            <person name="Adams A."/>
            <person name="Chen W.-J."/>
            <person name="Guiguen Y."/>
        </authorList>
    </citation>
    <scope>NUCLEOTIDE SEQUENCE</scope>
    <source>
        <tissue evidence="6">Blood</tissue>
    </source>
</reference>
<proteinExistence type="inferred from homology"/>
<dbReference type="PROSITE" id="PS00941">
    <property type="entry name" value="CARBOXYLESTERASE_B_2"/>
    <property type="match status" value="1"/>
</dbReference>
<dbReference type="PANTHER" id="PTHR11559">
    <property type="entry name" value="CARBOXYLESTERASE"/>
    <property type="match status" value="1"/>
</dbReference>
<evidence type="ECO:0000256" key="1">
    <source>
        <dbReference type="ARBA" id="ARBA00005964"/>
    </source>
</evidence>
<evidence type="ECO:0000256" key="2">
    <source>
        <dbReference type="ARBA" id="ARBA00022801"/>
    </source>
</evidence>
<accession>A0A8T3D5X4</accession>
<comment type="caution">
    <text evidence="6">The sequence shown here is derived from an EMBL/GenBank/DDBJ whole genome shotgun (WGS) entry which is preliminary data.</text>
</comment>
<keyword evidence="3" id="KW-1015">Disulfide bond</keyword>
<dbReference type="InterPro" id="IPR019819">
    <property type="entry name" value="Carboxylesterase_B_CS"/>
</dbReference>
<protein>
    <recommendedName>
        <fullName evidence="4">Carboxylic ester hydrolase</fullName>
        <ecNumber evidence="4">3.1.1.-</ecNumber>
    </recommendedName>
</protein>
<dbReference type="OrthoDB" id="3200163at2759"/>
<dbReference type="CDD" id="cd00312">
    <property type="entry name" value="Esterase_lipase"/>
    <property type="match status" value="1"/>
</dbReference>
<evidence type="ECO:0000256" key="4">
    <source>
        <dbReference type="RuleBase" id="RU361235"/>
    </source>
</evidence>
<feature type="signal peptide" evidence="4">
    <location>
        <begin position="1"/>
        <end position="16"/>
    </location>
</feature>
<dbReference type="InterPro" id="IPR029058">
    <property type="entry name" value="AB_hydrolase_fold"/>
</dbReference>
<name>A0A8T3D5X4_9TELE</name>
<feature type="domain" description="Carboxylesterase type B" evidence="5">
    <location>
        <begin position="27"/>
        <end position="535"/>
    </location>
</feature>
<dbReference type="InterPro" id="IPR019826">
    <property type="entry name" value="Carboxylesterase_B_AS"/>
</dbReference>
<keyword evidence="4" id="KW-0732">Signal</keyword>
<organism evidence="6 7">
    <name type="scientific">Albula goreensis</name>
    <dbReference type="NCBI Taxonomy" id="1534307"/>
    <lineage>
        <taxon>Eukaryota</taxon>
        <taxon>Metazoa</taxon>
        <taxon>Chordata</taxon>
        <taxon>Craniata</taxon>
        <taxon>Vertebrata</taxon>
        <taxon>Euteleostomi</taxon>
        <taxon>Actinopterygii</taxon>
        <taxon>Neopterygii</taxon>
        <taxon>Teleostei</taxon>
        <taxon>Albuliformes</taxon>
        <taxon>Albulidae</taxon>
        <taxon>Albula</taxon>
    </lineage>
</organism>
<evidence type="ECO:0000259" key="5">
    <source>
        <dbReference type="Pfam" id="PF00135"/>
    </source>
</evidence>
<dbReference type="InterPro" id="IPR050309">
    <property type="entry name" value="Type-B_Carboxylest/Lipase"/>
</dbReference>
<keyword evidence="7" id="KW-1185">Reference proteome</keyword>
<dbReference type="EC" id="3.1.1.-" evidence="4"/>
<evidence type="ECO:0000313" key="6">
    <source>
        <dbReference type="EMBL" id="KAI1890048.1"/>
    </source>
</evidence>
<keyword evidence="2 4" id="KW-0378">Hydrolase</keyword>
<feature type="chain" id="PRO_5035969300" description="Carboxylic ester hydrolase" evidence="4">
    <location>
        <begin position="17"/>
        <end position="541"/>
    </location>
</feature>
<dbReference type="FunFam" id="3.40.50.1820:FF:000011">
    <property type="entry name" value="Carboxylic ester hydrolase"/>
    <property type="match status" value="1"/>
</dbReference>
<dbReference type="Gene3D" id="3.40.50.1820">
    <property type="entry name" value="alpha/beta hydrolase"/>
    <property type="match status" value="1"/>
</dbReference>
<dbReference type="Pfam" id="PF00135">
    <property type="entry name" value="COesterase"/>
    <property type="match status" value="1"/>
</dbReference>
<dbReference type="AlphaFoldDB" id="A0A8T3D5X4"/>
<gene>
    <name evidence="6" type="ORF">AGOR_G00169210</name>
</gene>
<dbReference type="GO" id="GO:0016787">
    <property type="term" value="F:hydrolase activity"/>
    <property type="evidence" value="ECO:0007669"/>
    <property type="project" value="UniProtKB-KW"/>
</dbReference>